<keyword evidence="6" id="KW-0547">Nucleotide-binding</keyword>
<keyword evidence="8" id="KW-0067">ATP-binding</keyword>
<gene>
    <name evidence="14" type="primary">folK_2</name>
    <name evidence="14" type="ORF">NCTC13093_02103</name>
</gene>
<dbReference type="GO" id="GO:0016301">
    <property type="term" value="F:kinase activity"/>
    <property type="evidence" value="ECO:0007669"/>
    <property type="project" value="UniProtKB-KW"/>
</dbReference>
<reference evidence="14 15" key="1">
    <citation type="submission" date="2018-06" db="EMBL/GenBank/DDBJ databases">
        <authorList>
            <consortium name="Pathogen Informatics"/>
            <person name="Doyle S."/>
        </authorList>
    </citation>
    <scope>NUCLEOTIDE SEQUENCE [LARGE SCALE GENOMIC DNA]</scope>
    <source>
        <strain evidence="14 15">NCTC13093</strain>
    </source>
</reference>
<proteinExistence type="inferred from homology"/>
<dbReference type="InterPro" id="IPR000550">
    <property type="entry name" value="Hppk"/>
</dbReference>
<dbReference type="EMBL" id="UAPV01000001">
    <property type="protein sequence ID" value="SPT70685.1"/>
    <property type="molecule type" value="Genomic_DNA"/>
</dbReference>
<dbReference type="Gene3D" id="3.30.70.560">
    <property type="entry name" value="7,8-Dihydro-6-hydroxymethylpterin-pyrophosphokinase HPPK"/>
    <property type="match status" value="1"/>
</dbReference>
<evidence type="ECO:0000256" key="8">
    <source>
        <dbReference type="ARBA" id="ARBA00022840"/>
    </source>
</evidence>
<evidence type="ECO:0000256" key="1">
    <source>
        <dbReference type="ARBA" id="ARBA00005051"/>
    </source>
</evidence>
<dbReference type="Pfam" id="PF01288">
    <property type="entry name" value="HPPK"/>
    <property type="match status" value="1"/>
</dbReference>
<dbReference type="CDD" id="cd00483">
    <property type="entry name" value="HPPK"/>
    <property type="match status" value="1"/>
</dbReference>
<keyword evidence="7 14" id="KW-0418">Kinase</keyword>
<keyword evidence="5 14" id="KW-0808">Transferase</keyword>
<evidence type="ECO:0000256" key="11">
    <source>
        <dbReference type="ARBA" id="ARBA00029766"/>
    </source>
</evidence>
<dbReference type="AlphaFoldDB" id="A0A2X0VCR7"/>
<dbReference type="SUPFAM" id="SSF55083">
    <property type="entry name" value="6-hydroxymethyl-7,8-dihydropterin pyrophosphokinase, HPPK"/>
    <property type="match status" value="1"/>
</dbReference>
<keyword evidence="15" id="KW-1185">Reference proteome</keyword>
<evidence type="ECO:0000256" key="5">
    <source>
        <dbReference type="ARBA" id="ARBA00022679"/>
    </source>
</evidence>
<sequence length="178" mass="20812">MSVKVFLGIGTNLNRDNSIRFALLRLKELLGAVDISSVYESRAVREAEPDYYNMVIKAQCSLSFEELYEHIQTIEMEAGVEMMFYNGTNFGSKPRLDIDILTYGDTVATRPCKVPRHDIQDYPFVLCPLTEIEPEFMHPLLKIKVSEIWEEMHPRLPEKMHVKKVDFDFNKEFENWDN</sequence>
<evidence type="ECO:0000259" key="13">
    <source>
        <dbReference type="Pfam" id="PF01288"/>
    </source>
</evidence>
<evidence type="ECO:0000256" key="12">
    <source>
        <dbReference type="ARBA" id="ARBA00033413"/>
    </source>
</evidence>
<dbReference type="NCBIfam" id="TIGR01498">
    <property type="entry name" value="folK"/>
    <property type="match status" value="1"/>
</dbReference>
<dbReference type="EC" id="2.7.6.3" evidence="3"/>
<evidence type="ECO:0000313" key="15">
    <source>
        <dbReference type="Proteomes" id="UP000250086"/>
    </source>
</evidence>
<feature type="domain" description="7,8-dihydro-6-hydroxymethylpterin-pyrophosphokinase" evidence="13">
    <location>
        <begin position="6"/>
        <end position="134"/>
    </location>
</feature>
<evidence type="ECO:0000256" key="9">
    <source>
        <dbReference type="ARBA" id="ARBA00022909"/>
    </source>
</evidence>
<evidence type="ECO:0000256" key="7">
    <source>
        <dbReference type="ARBA" id="ARBA00022777"/>
    </source>
</evidence>
<organism evidence="14 15">
    <name type="scientific">Anaerobiospirillum thomasii</name>
    <dbReference type="NCBI Taxonomy" id="179995"/>
    <lineage>
        <taxon>Bacteria</taxon>
        <taxon>Pseudomonadati</taxon>
        <taxon>Pseudomonadota</taxon>
        <taxon>Gammaproteobacteria</taxon>
        <taxon>Aeromonadales</taxon>
        <taxon>Succinivibrionaceae</taxon>
        <taxon>Anaerobiospirillum</taxon>
    </lineage>
</organism>
<dbReference type="Proteomes" id="UP000250086">
    <property type="component" value="Unassembled WGS sequence"/>
</dbReference>
<comment type="function">
    <text evidence="10">Catalyzes the transfer of pyrophosphate from adenosine triphosphate (ATP) to 6-hydroxymethyl-7,8-dihydropterin, an enzymatic step in folate biosynthesis pathway.</text>
</comment>
<dbReference type="InterPro" id="IPR035907">
    <property type="entry name" value="Hppk_sf"/>
</dbReference>
<accession>A0A2X0VCR7</accession>
<evidence type="ECO:0000256" key="3">
    <source>
        <dbReference type="ARBA" id="ARBA00013253"/>
    </source>
</evidence>
<dbReference type="RefSeq" id="WP_113744726.1">
    <property type="nucleotide sequence ID" value="NZ_UAPV01000001.1"/>
</dbReference>
<dbReference type="PANTHER" id="PTHR43071:SF1">
    <property type="entry name" value="2-AMINO-4-HYDROXY-6-HYDROXYMETHYLDIHYDROPTERIDINE PYROPHOSPHOKINASE"/>
    <property type="match status" value="1"/>
</dbReference>
<evidence type="ECO:0000256" key="2">
    <source>
        <dbReference type="ARBA" id="ARBA00005810"/>
    </source>
</evidence>
<comment type="similarity">
    <text evidence="2">Belongs to the HPPK family.</text>
</comment>
<evidence type="ECO:0000313" key="14">
    <source>
        <dbReference type="EMBL" id="SPT70685.1"/>
    </source>
</evidence>
<dbReference type="GO" id="GO:0046656">
    <property type="term" value="P:folic acid biosynthetic process"/>
    <property type="evidence" value="ECO:0007669"/>
    <property type="project" value="UniProtKB-KW"/>
</dbReference>
<name>A0A2X0VCR7_9GAMM</name>
<dbReference type="UniPathway" id="UPA00077">
    <property type="reaction ID" value="UER00155"/>
</dbReference>
<dbReference type="GO" id="GO:0003848">
    <property type="term" value="F:2-amino-4-hydroxy-6-hydroxymethyldihydropteridine diphosphokinase activity"/>
    <property type="evidence" value="ECO:0007669"/>
    <property type="project" value="UniProtKB-EC"/>
</dbReference>
<comment type="pathway">
    <text evidence="1">Cofactor biosynthesis; tetrahydrofolate biosynthesis; 2-amino-4-hydroxy-6-hydroxymethyl-7,8-dihydropteridine diphosphate from 7,8-dihydroneopterin triphosphate: step 4/4.</text>
</comment>
<evidence type="ECO:0000256" key="10">
    <source>
        <dbReference type="ARBA" id="ARBA00029409"/>
    </source>
</evidence>
<evidence type="ECO:0000256" key="6">
    <source>
        <dbReference type="ARBA" id="ARBA00022741"/>
    </source>
</evidence>
<evidence type="ECO:0000256" key="4">
    <source>
        <dbReference type="ARBA" id="ARBA00016218"/>
    </source>
</evidence>
<keyword evidence="9" id="KW-0289">Folate biosynthesis</keyword>
<dbReference type="PANTHER" id="PTHR43071">
    <property type="entry name" value="2-AMINO-4-HYDROXY-6-HYDROXYMETHYLDIHYDROPTERIDINE PYROPHOSPHOKINASE"/>
    <property type="match status" value="1"/>
</dbReference>
<dbReference type="GO" id="GO:0005524">
    <property type="term" value="F:ATP binding"/>
    <property type="evidence" value="ECO:0007669"/>
    <property type="project" value="UniProtKB-KW"/>
</dbReference>
<protein>
    <recommendedName>
        <fullName evidence="4">2-amino-4-hydroxy-6-hydroxymethyldihydropteridine pyrophosphokinase</fullName>
        <ecNumber evidence="3">2.7.6.3</ecNumber>
    </recommendedName>
    <alternativeName>
        <fullName evidence="11">6-hydroxymethyl-7,8-dihydropterin pyrophosphokinase</fullName>
    </alternativeName>
    <alternativeName>
        <fullName evidence="12">7,8-dihydro-6-hydroxymethylpterin-pyrophosphokinase</fullName>
    </alternativeName>
</protein>
<dbReference type="GO" id="GO:0046654">
    <property type="term" value="P:tetrahydrofolate biosynthetic process"/>
    <property type="evidence" value="ECO:0007669"/>
    <property type="project" value="UniProtKB-UniPathway"/>
</dbReference>